<evidence type="ECO:0008006" key="4">
    <source>
        <dbReference type="Google" id="ProtNLM"/>
    </source>
</evidence>
<evidence type="ECO:0000313" key="2">
    <source>
        <dbReference type="EMBL" id="CAI9615111.1"/>
    </source>
</evidence>
<dbReference type="EMBL" id="CATNWA010019807">
    <property type="protein sequence ID" value="CAI9615111.1"/>
    <property type="molecule type" value="Genomic_DNA"/>
</dbReference>
<evidence type="ECO:0000313" key="3">
    <source>
        <dbReference type="Proteomes" id="UP001162483"/>
    </source>
</evidence>
<keyword evidence="1" id="KW-0812">Transmembrane</keyword>
<protein>
    <recommendedName>
        <fullName evidence="4">Secreted protein</fullName>
    </recommendedName>
</protein>
<proteinExistence type="predicted"/>
<gene>
    <name evidence="2" type="ORF">SPARVUS_LOCUS15176744</name>
</gene>
<keyword evidence="1" id="KW-1133">Transmembrane helix</keyword>
<organism evidence="2 3">
    <name type="scientific">Staurois parvus</name>
    <dbReference type="NCBI Taxonomy" id="386267"/>
    <lineage>
        <taxon>Eukaryota</taxon>
        <taxon>Metazoa</taxon>
        <taxon>Chordata</taxon>
        <taxon>Craniata</taxon>
        <taxon>Vertebrata</taxon>
        <taxon>Euteleostomi</taxon>
        <taxon>Amphibia</taxon>
        <taxon>Batrachia</taxon>
        <taxon>Anura</taxon>
        <taxon>Neobatrachia</taxon>
        <taxon>Ranoidea</taxon>
        <taxon>Ranidae</taxon>
        <taxon>Staurois</taxon>
    </lineage>
</organism>
<sequence>MDAEPLTSVWTMLIGPVLITCTLPRKKKKKTSLGIHTKLSMCSDSTQYNMSYREIRGGYWKKGRIREDKIKNRIFKQCR</sequence>
<keyword evidence="1" id="KW-0472">Membrane</keyword>
<feature type="transmembrane region" description="Helical" evidence="1">
    <location>
        <begin position="6"/>
        <end position="23"/>
    </location>
</feature>
<name>A0ABN9H326_9NEOB</name>
<reference evidence="2" key="1">
    <citation type="submission" date="2023-05" db="EMBL/GenBank/DDBJ databases">
        <authorList>
            <person name="Stuckert A."/>
        </authorList>
    </citation>
    <scope>NUCLEOTIDE SEQUENCE</scope>
</reference>
<accession>A0ABN9H326</accession>
<dbReference type="Proteomes" id="UP001162483">
    <property type="component" value="Unassembled WGS sequence"/>
</dbReference>
<keyword evidence="3" id="KW-1185">Reference proteome</keyword>
<comment type="caution">
    <text evidence="2">The sequence shown here is derived from an EMBL/GenBank/DDBJ whole genome shotgun (WGS) entry which is preliminary data.</text>
</comment>
<evidence type="ECO:0000256" key="1">
    <source>
        <dbReference type="SAM" id="Phobius"/>
    </source>
</evidence>